<comment type="caution">
    <text evidence="1">The sequence shown here is derived from an EMBL/GenBank/DDBJ whole genome shotgun (WGS) entry which is preliminary data.</text>
</comment>
<reference evidence="1 2" key="1">
    <citation type="submission" date="2020-08" db="EMBL/GenBank/DDBJ databases">
        <title>Genomic Encyclopedia of Type Strains, Phase IV (KMG-IV): sequencing the most valuable type-strain genomes for metagenomic binning, comparative biology and taxonomic classification.</title>
        <authorList>
            <person name="Goeker M."/>
        </authorList>
    </citation>
    <scope>NUCLEOTIDE SEQUENCE [LARGE SCALE GENOMIC DNA]</scope>
    <source>
        <strain evidence="1 2">DSM 21793</strain>
    </source>
</reference>
<dbReference type="AlphaFoldDB" id="A0A840A864"/>
<keyword evidence="2" id="KW-1185">Reference proteome</keyword>
<sequence>MLTLDIAVCGAKVLLDQVRKLAISHGLPPAQVRHEVFAFR</sequence>
<dbReference type="SUPFAM" id="SSF52343">
    <property type="entry name" value="Ferredoxin reductase-like, C-terminal NADP-linked domain"/>
    <property type="match status" value="1"/>
</dbReference>
<dbReference type="RefSeq" id="WP_281372759.1">
    <property type="nucleotide sequence ID" value="NZ_JACIDK010000010.1"/>
</dbReference>
<dbReference type="Proteomes" id="UP000530564">
    <property type="component" value="Unassembled WGS sequence"/>
</dbReference>
<evidence type="ECO:0000313" key="1">
    <source>
        <dbReference type="EMBL" id="MBB3893387.1"/>
    </source>
</evidence>
<name>A0A840A864_9CAUL</name>
<evidence type="ECO:0000313" key="2">
    <source>
        <dbReference type="Proteomes" id="UP000530564"/>
    </source>
</evidence>
<dbReference type="EMBL" id="JACIDK010000010">
    <property type="protein sequence ID" value="MBB3893387.1"/>
    <property type="molecule type" value="Genomic_DNA"/>
</dbReference>
<dbReference type="InterPro" id="IPR039261">
    <property type="entry name" value="FNR_nucleotide-bd"/>
</dbReference>
<accession>A0A840A864</accession>
<gene>
    <name evidence="1" type="ORF">GGQ61_004131</name>
</gene>
<protein>
    <submittedName>
        <fullName evidence="1">Ferredoxin-NADP reductase</fullName>
    </submittedName>
</protein>
<proteinExistence type="predicted"/>
<organism evidence="1 2">
    <name type="scientific">Phenylobacterium haematophilum</name>
    <dbReference type="NCBI Taxonomy" id="98513"/>
    <lineage>
        <taxon>Bacteria</taxon>
        <taxon>Pseudomonadati</taxon>
        <taxon>Pseudomonadota</taxon>
        <taxon>Alphaproteobacteria</taxon>
        <taxon>Caulobacterales</taxon>
        <taxon>Caulobacteraceae</taxon>
        <taxon>Phenylobacterium</taxon>
    </lineage>
</organism>